<dbReference type="Proteomes" id="UP001516464">
    <property type="component" value="Unassembled WGS sequence"/>
</dbReference>
<proteinExistence type="predicted"/>
<dbReference type="InterPro" id="IPR037198">
    <property type="entry name" value="MutL_C_sf"/>
</dbReference>
<protein>
    <submittedName>
        <fullName evidence="1">DNA mismatch repair protein MutL</fullName>
    </submittedName>
</protein>
<dbReference type="PANTHER" id="PTHR10073">
    <property type="entry name" value="DNA MISMATCH REPAIR PROTEIN MLH, PMS, MUTL"/>
    <property type="match status" value="1"/>
</dbReference>
<evidence type="ECO:0000313" key="2">
    <source>
        <dbReference type="Proteomes" id="UP001516464"/>
    </source>
</evidence>
<keyword evidence="2" id="KW-1185">Reference proteome</keyword>
<name>A0ABQ7I1H3_9MICR</name>
<accession>A0ABQ7I1H3</accession>
<dbReference type="Gene3D" id="3.30.1540.20">
    <property type="entry name" value="MutL, C-terminal domain, dimerisation subdomain"/>
    <property type="match status" value="1"/>
</dbReference>
<dbReference type="PANTHER" id="PTHR10073:SF47">
    <property type="entry name" value="DNA MISMATCH REPAIR PROTEIN MLH3"/>
    <property type="match status" value="1"/>
</dbReference>
<reference evidence="1 2" key="1">
    <citation type="submission" date="2019-01" db="EMBL/GenBank/DDBJ databases">
        <title>Genomes sequencing and comparative genomics of infectious freshwater microsporidia, Cucumispora dikerogammari and Thelohania contejeani.</title>
        <authorList>
            <person name="Cormier A."/>
            <person name="Giraud I."/>
            <person name="Wattier R."/>
            <person name="Teixeira M."/>
            <person name="Grandjean F."/>
            <person name="Rigaud T."/>
            <person name="Cordaux R."/>
        </authorList>
    </citation>
    <scope>NUCLEOTIDE SEQUENCE [LARGE SCALE GENOMIC DNA]</scope>
    <source>
        <strain evidence="1">T1</strain>
        <tissue evidence="1">Spores</tissue>
    </source>
</reference>
<organism evidence="1 2">
    <name type="scientific">Astathelohania contejeani</name>
    <dbReference type="NCBI Taxonomy" id="164912"/>
    <lineage>
        <taxon>Eukaryota</taxon>
        <taxon>Fungi</taxon>
        <taxon>Fungi incertae sedis</taxon>
        <taxon>Microsporidia</taxon>
        <taxon>Astathelohaniidae</taxon>
        <taxon>Astathelohania</taxon>
    </lineage>
</organism>
<dbReference type="InterPro" id="IPR042120">
    <property type="entry name" value="MutL_C_dimsub"/>
</dbReference>
<dbReference type="EMBL" id="SBIQ01000021">
    <property type="protein sequence ID" value="KAF7684259.1"/>
    <property type="molecule type" value="Genomic_DNA"/>
</dbReference>
<sequence length="250" mass="29537">MFHLNNLAELINSGRGTYAKFTKLKGYVMIITTDSNVSIYSSSLLTKIRNIFVENLIIEENMGYKYNIENTLEEYEIKIKAYFRQIWYNLLIKELKNYEQHDEKVYVALPWSIKKYSIEESDNILKEMILKYNYKFNNILSDWTTISKETLKCGTLIGQFNKEMIIYKIKTGIIIFDQHAVDERIRLEMLIRKYPNKGLEDLKTRACKGAIKFGDTLDKRKMETMIYNLLMCRLPFICAHGRPLLSIFVI</sequence>
<dbReference type="SUPFAM" id="SSF118116">
    <property type="entry name" value="DNA mismatch repair protein MutL"/>
    <property type="match status" value="1"/>
</dbReference>
<comment type="caution">
    <text evidence="1">The sequence shown here is derived from an EMBL/GenBank/DDBJ whole genome shotgun (WGS) entry which is preliminary data.</text>
</comment>
<evidence type="ECO:0000313" key="1">
    <source>
        <dbReference type="EMBL" id="KAF7684259.1"/>
    </source>
</evidence>
<gene>
    <name evidence="1" type="primary">mutL_0</name>
    <name evidence="1" type="ORF">TCON_0551</name>
</gene>
<dbReference type="InterPro" id="IPR038973">
    <property type="entry name" value="MutL/Mlh/Pms-like"/>
</dbReference>